<keyword evidence="11 13" id="KW-0472">Membrane</keyword>
<dbReference type="SMART" id="SM00448">
    <property type="entry name" value="REC"/>
    <property type="match status" value="1"/>
</dbReference>
<dbReference type="InterPro" id="IPR000014">
    <property type="entry name" value="PAS"/>
</dbReference>
<dbReference type="InterPro" id="IPR005467">
    <property type="entry name" value="His_kinase_dom"/>
</dbReference>
<dbReference type="CDD" id="cd00130">
    <property type="entry name" value="PAS"/>
    <property type="match status" value="2"/>
</dbReference>
<gene>
    <name evidence="19" type="primary">luxQ</name>
    <name evidence="19" type="ORF">Mgrana_00608</name>
</gene>
<keyword evidence="20" id="KW-1185">Reference proteome</keyword>
<evidence type="ECO:0000256" key="8">
    <source>
        <dbReference type="ARBA" id="ARBA00022777"/>
    </source>
</evidence>
<dbReference type="NCBIfam" id="TIGR00229">
    <property type="entry name" value="sensory_box"/>
    <property type="match status" value="3"/>
</dbReference>
<proteinExistence type="predicted"/>
<evidence type="ECO:0000256" key="9">
    <source>
        <dbReference type="ARBA" id="ARBA00022840"/>
    </source>
</evidence>
<evidence type="ECO:0000256" key="4">
    <source>
        <dbReference type="ARBA" id="ARBA00022553"/>
    </source>
</evidence>
<dbReference type="PROSITE" id="PS50110">
    <property type="entry name" value="RESPONSE_REGULATORY"/>
    <property type="match status" value="1"/>
</dbReference>
<dbReference type="Pfam" id="PF02518">
    <property type="entry name" value="HATPase_c"/>
    <property type="match status" value="1"/>
</dbReference>
<evidence type="ECO:0000256" key="2">
    <source>
        <dbReference type="ARBA" id="ARBA00004370"/>
    </source>
</evidence>
<sequence length="1137" mass="126996">MNPGSALSRRWLDQPLWVKGLLALILPISVLVLGVMLALLAGRVERAYEARVNHSLEVQRVLNRLHLAAVEATARHRAFMLTGDTQLLDFYQAELEAARVAQRQLNQLLGDSIDQLARVQRIRALIDQLGKISQVGTLALRDGQANREALSKVTLQQRQLLDQIRTTLTEARTEEQRRLVERRALDRRYRTLEVWVLSLALVFGVLGGVLANLLLSNGIVRRVRRLGQNARRLAQGQPPLPIPLAGDELGQLAQTQLETHTLLQAEQNRVRRALAGGDLVLFEYDQKTEQINFVSEPWQAESSGFATTELPPTLESWFNSFHPDDQPRLRTAWTALLEEDTPLDLEVRRVRPDNRMIWRELRARQYGDRVLGTSANITARKEAESALEHERRLNQDIIQNSPASIYFKDLSGRYLLVNAQQELLLNRSKAELVGKTDFELFPAETAQTFQENDRLVLEAGQPLTLEESGQLPDGSLHTYLSVKFPLRSQTGEVYGVGGISSDITQRKQAQAELERQRDLMQAILDNTPAAVYLKDRAGRYLLTNRTHDLVMGFPMGHVIGKTASDVLPAEQAGVFARQDDQVLIRQEVMVFEEAIHHFDGSQHIYLSTKFPLFTTSGEVYAVCGVSTDITERKHLEENLRKSEQLYRTLAQNFPRGAVAIFDHQLRFLMAEGQGLSSLGLHTTKVEGRALIEVLPERAPELEPLYRQVLAGESFSYEVSSSRNGRFYQVHYVPLLEDGGVWGGLIVTYDISEIKSAEAAAQQANRAKSEFLSRMSHELRTPMNAILGFGQLLQMENPTPAQQESIEQILKAGRHLLQLINEVLDISRIEAGRLAFSLEPISLDEALRECLDLVRPLAEARRIGLVLEGLDGCHPIIQADRQRLKQVLLNLLSNAIKYNRDGGKVILFCQEMPHQMLRLCVRDTGPGIAPELLAQLFTPFERLGADRLGLEGSGLGLVLSRRLTEAMQGQLGVESQVGEGSTFWIELPLAVGTLQSGDASSLTPTALDGLTGNHRLLYIEDNLSNLRLVKRLLSRWPGVSLLTAMQGQLGLELALSQQPELILLDAHLPDLMGDEVLTRLKTEPRTRAIPVIILSADASAGQIERLQTQGAIAYLTKPLNVDQFYAVIKRVLEANHGG</sequence>
<dbReference type="InterPro" id="IPR036890">
    <property type="entry name" value="HATPase_C_sf"/>
</dbReference>
<dbReference type="RefSeq" id="WP_119356128.1">
    <property type="nucleotide sequence ID" value="NZ_BJXM01000003.1"/>
</dbReference>
<evidence type="ECO:0000259" key="14">
    <source>
        <dbReference type="PROSITE" id="PS50109"/>
    </source>
</evidence>
<keyword evidence="9" id="KW-0067">ATP-binding</keyword>
<feature type="domain" description="HAMP" evidence="18">
    <location>
        <begin position="217"/>
        <end position="255"/>
    </location>
</feature>
<dbReference type="CDD" id="cd00082">
    <property type="entry name" value="HisKA"/>
    <property type="match status" value="1"/>
</dbReference>
<evidence type="ECO:0000256" key="12">
    <source>
        <dbReference type="PROSITE-ProRule" id="PRU00169"/>
    </source>
</evidence>
<dbReference type="FunFam" id="1.10.287.130:FF:000004">
    <property type="entry name" value="Ethylene receptor 1"/>
    <property type="match status" value="1"/>
</dbReference>
<dbReference type="InterPro" id="IPR013656">
    <property type="entry name" value="PAS_4"/>
</dbReference>
<dbReference type="SMART" id="SM00091">
    <property type="entry name" value="PAS"/>
    <property type="match status" value="3"/>
</dbReference>
<organism evidence="19 20">
    <name type="scientific">Meiothermus granaticius NBRC 107808</name>
    <dbReference type="NCBI Taxonomy" id="1227551"/>
    <lineage>
        <taxon>Bacteria</taxon>
        <taxon>Thermotogati</taxon>
        <taxon>Deinococcota</taxon>
        <taxon>Deinococci</taxon>
        <taxon>Thermales</taxon>
        <taxon>Thermaceae</taxon>
        <taxon>Meiothermus</taxon>
    </lineage>
</organism>
<dbReference type="PANTHER" id="PTHR43047:SF72">
    <property type="entry name" value="OSMOSENSING HISTIDINE PROTEIN KINASE SLN1"/>
    <property type="match status" value="1"/>
</dbReference>
<feature type="domain" description="PAC" evidence="17">
    <location>
        <begin position="463"/>
        <end position="515"/>
    </location>
</feature>
<dbReference type="Pfam" id="PF05227">
    <property type="entry name" value="CHASE3"/>
    <property type="match status" value="1"/>
</dbReference>
<keyword evidence="10 13" id="KW-1133">Transmembrane helix</keyword>
<dbReference type="AlphaFoldDB" id="A0A399FAD2"/>
<comment type="subcellular location">
    <subcellularLocation>
        <location evidence="2">Membrane</location>
    </subcellularLocation>
</comment>
<evidence type="ECO:0000256" key="11">
    <source>
        <dbReference type="ARBA" id="ARBA00023136"/>
    </source>
</evidence>
<dbReference type="Gene3D" id="3.30.565.10">
    <property type="entry name" value="Histidine kinase-like ATPase, C-terminal domain"/>
    <property type="match status" value="1"/>
</dbReference>
<evidence type="ECO:0000256" key="1">
    <source>
        <dbReference type="ARBA" id="ARBA00000085"/>
    </source>
</evidence>
<feature type="domain" description="Response regulatory" evidence="15">
    <location>
        <begin position="1014"/>
        <end position="1131"/>
    </location>
</feature>
<dbReference type="Gene3D" id="6.10.340.10">
    <property type="match status" value="1"/>
</dbReference>
<dbReference type="SMART" id="SM00388">
    <property type="entry name" value="HisKA"/>
    <property type="match status" value="1"/>
</dbReference>
<dbReference type="Pfam" id="PF08448">
    <property type="entry name" value="PAS_4"/>
    <property type="match status" value="3"/>
</dbReference>
<feature type="modified residue" description="4-aspartylphosphate" evidence="12">
    <location>
        <position position="1064"/>
    </location>
</feature>
<dbReference type="Gene3D" id="3.40.50.2300">
    <property type="match status" value="1"/>
</dbReference>
<evidence type="ECO:0000259" key="15">
    <source>
        <dbReference type="PROSITE" id="PS50110"/>
    </source>
</evidence>
<dbReference type="InterPro" id="IPR004358">
    <property type="entry name" value="Sig_transdc_His_kin-like_C"/>
</dbReference>
<dbReference type="PROSITE" id="PS50885">
    <property type="entry name" value="HAMP"/>
    <property type="match status" value="1"/>
</dbReference>
<dbReference type="InterPro" id="IPR003660">
    <property type="entry name" value="HAMP_dom"/>
</dbReference>
<dbReference type="PANTHER" id="PTHR43047">
    <property type="entry name" value="TWO-COMPONENT HISTIDINE PROTEIN KINASE"/>
    <property type="match status" value="1"/>
</dbReference>
<evidence type="ECO:0000256" key="7">
    <source>
        <dbReference type="ARBA" id="ARBA00022741"/>
    </source>
</evidence>
<dbReference type="PRINTS" id="PR00344">
    <property type="entry name" value="BCTRLSENSOR"/>
</dbReference>
<dbReference type="SUPFAM" id="SSF55785">
    <property type="entry name" value="PYP-like sensor domain (PAS domain)"/>
    <property type="match status" value="4"/>
</dbReference>
<dbReference type="InterPro" id="IPR036097">
    <property type="entry name" value="HisK_dim/P_sf"/>
</dbReference>
<name>A0A399FAD2_9DEIN</name>
<dbReference type="Pfam" id="PF08447">
    <property type="entry name" value="PAS_3"/>
    <property type="match status" value="1"/>
</dbReference>
<evidence type="ECO:0000256" key="13">
    <source>
        <dbReference type="SAM" id="Phobius"/>
    </source>
</evidence>
<evidence type="ECO:0000313" key="19">
    <source>
        <dbReference type="EMBL" id="RIH93554.1"/>
    </source>
</evidence>
<dbReference type="InterPro" id="IPR003594">
    <property type="entry name" value="HATPase_dom"/>
</dbReference>
<dbReference type="InterPro" id="IPR003661">
    <property type="entry name" value="HisK_dim/P_dom"/>
</dbReference>
<comment type="catalytic activity">
    <reaction evidence="1">
        <text>ATP + protein L-histidine = ADP + protein N-phospho-L-histidine.</text>
        <dbReference type="EC" id="2.7.13.3"/>
    </reaction>
</comment>
<feature type="transmembrane region" description="Helical" evidence="13">
    <location>
        <begin position="192"/>
        <end position="215"/>
    </location>
</feature>
<evidence type="ECO:0000259" key="16">
    <source>
        <dbReference type="PROSITE" id="PS50112"/>
    </source>
</evidence>
<feature type="domain" description="PAC" evidence="17">
    <location>
        <begin position="589"/>
        <end position="641"/>
    </location>
</feature>
<evidence type="ECO:0000313" key="20">
    <source>
        <dbReference type="Proteomes" id="UP000266178"/>
    </source>
</evidence>
<evidence type="ECO:0000256" key="3">
    <source>
        <dbReference type="ARBA" id="ARBA00012438"/>
    </source>
</evidence>
<keyword evidence="6 13" id="KW-0812">Transmembrane</keyword>
<evidence type="ECO:0000256" key="5">
    <source>
        <dbReference type="ARBA" id="ARBA00022679"/>
    </source>
</evidence>
<keyword evidence="7" id="KW-0547">Nucleotide-binding</keyword>
<dbReference type="InterPro" id="IPR001789">
    <property type="entry name" value="Sig_transdc_resp-reg_receiver"/>
</dbReference>
<dbReference type="EC" id="2.7.13.3" evidence="3"/>
<accession>A0A399FAD2</accession>
<keyword evidence="5 19" id="KW-0808">Transferase</keyword>
<keyword evidence="4 12" id="KW-0597">Phosphoprotein</keyword>
<dbReference type="PROSITE" id="PS50113">
    <property type="entry name" value="PAC"/>
    <property type="match status" value="2"/>
</dbReference>
<evidence type="ECO:0000256" key="10">
    <source>
        <dbReference type="ARBA" id="ARBA00022989"/>
    </source>
</evidence>
<dbReference type="SMART" id="SM00387">
    <property type="entry name" value="HATPase_c"/>
    <property type="match status" value="1"/>
</dbReference>
<evidence type="ECO:0000259" key="17">
    <source>
        <dbReference type="PROSITE" id="PS50113"/>
    </source>
</evidence>
<dbReference type="InterPro" id="IPR007891">
    <property type="entry name" value="CHASE3"/>
</dbReference>
<feature type="domain" description="PAS" evidence="16">
    <location>
        <begin position="390"/>
        <end position="460"/>
    </location>
</feature>
<keyword evidence="8 19" id="KW-0418">Kinase</keyword>
<evidence type="ECO:0000256" key="6">
    <source>
        <dbReference type="ARBA" id="ARBA00022692"/>
    </source>
</evidence>
<dbReference type="EMBL" id="QWLB01000005">
    <property type="protein sequence ID" value="RIH93554.1"/>
    <property type="molecule type" value="Genomic_DNA"/>
</dbReference>
<dbReference type="Pfam" id="PF00072">
    <property type="entry name" value="Response_reg"/>
    <property type="match status" value="1"/>
</dbReference>
<dbReference type="PROSITE" id="PS50112">
    <property type="entry name" value="PAS"/>
    <property type="match status" value="2"/>
</dbReference>
<evidence type="ECO:0000259" key="18">
    <source>
        <dbReference type="PROSITE" id="PS50885"/>
    </source>
</evidence>
<dbReference type="SUPFAM" id="SSF55874">
    <property type="entry name" value="ATPase domain of HSP90 chaperone/DNA topoisomerase II/histidine kinase"/>
    <property type="match status" value="1"/>
</dbReference>
<dbReference type="GO" id="GO:0009927">
    <property type="term" value="F:histidine phosphotransfer kinase activity"/>
    <property type="evidence" value="ECO:0007669"/>
    <property type="project" value="TreeGrafter"/>
</dbReference>
<dbReference type="InterPro" id="IPR011006">
    <property type="entry name" value="CheY-like_superfamily"/>
</dbReference>
<dbReference type="Pfam" id="PF00512">
    <property type="entry name" value="HisKA"/>
    <property type="match status" value="1"/>
</dbReference>
<dbReference type="Gene3D" id="1.10.287.130">
    <property type="match status" value="1"/>
</dbReference>
<dbReference type="GO" id="GO:0005524">
    <property type="term" value="F:ATP binding"/>
    <property type="evidence" value="ECO:0007669"/>
    <property type="project" value="UniProtKB-KW"/>
</dbReference>
<dbReference type="InterPro" id="IPR035965">
    <property type="entry name" value="PAS-like_dom_sf"/>
</dbReference>
<dbReference type="SUPFAM" id="SSF52172">
    <property type="entry name" value="CheY-like"/>
    <property type="match status" value="1"/>
</dbReference>
<protein>
    <recommendedName>
        <fullName evidence="3">histidine kinase</fullName>
        <ecNumber evidence="3">2.7.13.3</ecNumber>
    </recommendedName>
</protein>
<dbReference type="GO" id="GO:0000155">
    <property type="term" value="F:phosphorelay sensor kinase activity"/>
    <property type="evidence" value="ECO:0007669"/>
    <property type="project" value="InterPro"/>
</dbReference>
<dbReference type="PROSITE" id="PS50109">
    <property type="entry name" value="HIS_KIN"/>
    <property type="match status" value="1"/>
</dbReference>
<feature type="domain" description="Histidine kinase" evidence="14">
    <location>
        <begin position="773"/>
        <end position="990"/>
    </location>
</feature>
<dbReference type="SUPFAM" id="SSF47384">
    <property type="entry name" value="Homodimeric domain of signal transducing histidine kinase"/>
    <property type="match status" value="1"/>
</dbReference>
<dbReference type="GO" id="GO:0005886">
    <property type="term" value="C:plasma membrane"/>
    <property type="evidence" value="ECO:0007669"/>
    <property type="project" value="TreeGrafter"/>
</dbReference>
<dbReference type="Gene3D" id="3.30.450.20">
    <property type="entry name" value="PAS domain"/>
    <property type="match status" value="4"/>
</dbReference>
<feature type="domain" description="PAS" evidence="16">
    <location>
        <begin position="516"/>
        <end position="586"/>
    </location>
</feature>
<feature type="transmembrane region" description="Helical" evidence="13">
    <location>
        <begin position="20"/>
        <end position="41"/>
    </location>
</feature>
<dbReference type="InterPro" id="IPR013655">
    <property type="entry name" value="PAS_fold_3"/>
</dbReference>
<comment type="caution">
    <text evidence="19">The sequence shown here is derived from an EMBL/GenBank/DDBJ whole genome shotgun (WGS) entry which is preliminary data.</text>
</comment>
<dbReference type="CDD" id="cd19410">
    <property type="entry name" value="HK9-like_sensor"/>
    <property type="match status" value="1"/>
</dbReference>
<reference evidence="19 20" key="1">
    <citation type="submission" date="2018-08" db="EMBL/GenBank/DDBJ databases">
        <title>Meiothermus granaticius genome AF-68 sequencing project.</title>
        <authorList>
            <person name="Da Costa M.S."/>
            <person name="Albuquerque L."/>
            <person name="Raposo P."/>
            <person name="Froufe H.J.C."/>
            <person name="Barroso C.S."/>
            <person name="Egas C."/>
        </authorList>
    </citation>
    <scope>NUCLEOTIDE SEQUENCE [LARGE SCALE GENOMIC DNA]</scope>
    <source>
        <strain evidence="19 20">AF-68</strain>
    </source>
</reference>
<dbReference type="CDD" id="cd06225">
    <property type="entry name" value="HAMP"/>
    <property type="match status" value="1"/>
</dbReference>
<dbReference type="InterPro" id="IPR000700">
    <property type="entry name" value="PAS-assoc_C"/>
</dbReference>
<dbReference type="Proteomes" id="UP000266178">
    <property type="component" value="Unassembled WGS sequence"/>
</dbReference>
<dbReference type="OrthoDB" id="9790669at2"/>